<feature type="transmembrane region" description="Helical" evidence="1">
    <location>
        <begin position="63"/>
        <end position="85"/>
    </location>
</feature>
<proteinExistence type="predicted"/>
<gene>
    <name evidence="3" type="ORF">HNO88_004134</name>
</gene>
<keyword evidence="3" id="KW-0540">Nuclease</keyword>
<keyword evidence="3" id="KW-0378">Hydrolase</keyword>
<keyword evidence="3" id="KW-0255">Endonuclease</keyword>
<keyword evidence="4" id="KW-1185">Reference proteome</keyword>
<keyword evidence="1" id="KW-1133">Transmembrane helix</keyword>
<evidence type="ECO:0000259" key="2">
    <source>
        <dbReference type="Pfam" id="PF03372"/>
    </source>
</evidence>
<evidence type="ECO:0000256" key="1">
    <source>
        <dbReference type="SAM" id="Phobius"/>
    </source>
</evidence>
<dbReference type="Gene3D" id="3.60.10.10">
    <property type="entry name" value="Endonuclease/exonuclease/phosphatase"/>
    <property type="match status" value="1"/>
</dbReference>
<keyword evidence="1" id="KW-0812">Transmembrane</keyword>
<dbReference type="EMBL" id="JACHLR010000031">
    <property type="protein sequence ID" value="MBB4860789.1"/>
    <property type="molecule type" value="Genomic_DNA"/>
</dbReference>
<dbReference type="Proteomes" id="UP000555448">
    <property type="component" value="Unassembled WGS sequence"/>
</dbReference>
<protein>
    <submittedName>
        <fullName evidence="3">Endonuclease/exonuclease/phosphatase (EEP) superfamily protein YafD</fullName>
    </submittedName>
</protein>
<dbReference type="AlphaFoldDB" id="A0A7W7KDD9"/>
<reference evidence="3 4" key="1">
    <citation type="submission" date="2020-08" db="EMBL/GenBank/DDBJ databases">
        <title>Functional genomics of gut bacteria from endangered species of beetles.</title>
        <authorList>
            <person name="Carlos-Shanley C."/>
        </authorList>
    </citation>
    <scope>NUCLEOTIDE SEQUENCE [LARGE SCALE GENOMIC DNA]</scope>
    <source>
        <strain evidence="3 4">S00245</strain>
    </source>
</reference>
<evidence type="ECO:0000313" key="4">
    <source>
        <dbReference type="Proteomes" id="UP000555448"/>
    </source>
</evidence>
<dbReference type="InterPro" id="IPR005135">
    <property type="entry name" value="Endo/exonuclease/phosphatase"/>
</dbReference>
<dbReference type="SUPFAM" id="SSF56219">
    <property type="entry name" value="DNase I-like"/>
    <property type="match status" value="1"/>
</dbReference>
<accession>A0A7W7KDD9</accession>
<dbReference type="InterPro" id="IPR036691">
    <property type="entry name" value="Endo/exonu/phosph_ase_sf"/>
</dbReference>
<sequence>MHLAARALVGMAAAAATGVVLVGQLGRTHHVLDQFNVMLPLLVPVLAVCLASALRLRDRPSVAVAAIGLLVGGYQLGGAVLSGLGRERGGAAPGSLQIKVLTLSTFHSNPDPGAIVALVNREAPDIALLQETNGTVAPFMPALLPGYRRIQSCGGGRPCTLTILSRWPIRNLPVTWPPSRAHADVLVGEVRTPAGPLRVIDVHMARPYVKSSQMFMQQGAELARREAGVPLVVGGDFNTATGTFGLARFAQVSGLRRQDSFIPTYPANRPLPAFAGIDHVFASKHWLRAGCRRTSAGRSDHYGVLCRLRLRAGV</sequence>
<dbReference type="GO" id="GO:0004527">
    <property type="term" value="F:exonuclease activity"/>
    <property type="evidence" value="ECO:0007669"/>
    <property type="project" value="UniProtKB-KW"/>
</dbReference>
<comment type="caution">
    <text evidence="3">The sequence shown here is derived from an EMBL/GenBank/DDBJ whole genome shotgun (WGS) entry which is preliminary data.</text>
</comment>
<feature type="transmembrane region" description="Helical" evidence="1">
    <location>
        <begin position="7"/>
        <end position="25"/>
    </location>
</feature>
<dbReference type="Pfam" id="PF03372">
    <property type="entry name" value="Exo_endo_phos"/>
    <property type="match status" value="1"/>
</dbReference>
<dbReference type="GO" id="GO:0004519">
    <property type="term" value="F:endonuclease activity"/>
    <property type="evidence" value="ECO:0007669"/>
    <property type="project" value="UniProtKB-KW"/>
</dbReference>
<name>A0A7W7KDD9_9SPHN</name>
<keyword evidence="1" id="KW-0472">Membrane</keyword>
<feature type="transmembrane region" description="Helical" evidence="1">
    <location>
        <begin position="37"/>
        <end position="56"/>
    </location>
</feature>
<dbReference type="RefSeq" id="WP_184250192.1">
    <property type="nucleotide sequence ID" value="NZ_JACHLR010000031.1"/>
</dbReference>
<keyword evidence="3" id="KW-0269">Exonuclease</keyword>
<organism evidence="3 4">
    <name type="scientific">Novosphingobium chloroacetimidivorans</name>
    <dbReference type="NCBI Taxonomy" id="1428314"/>
    <lineage>
        <taxon>Bacteria</taxon>
        <taxon>Pseudomonadati</taxon>
        <taxon>Pseudomonadota</taxon>
        <taxon>Alphaproteobacteria</taxon>
        <taxon>Sphingomonadales</taxon>
        <taxon>Sphingomonadaceae</taxon>
        <taxon>Novosphingobium</taxon>
    </lineage>
</organism>
<feature type="domain" description="Endonuclease/exonuclease/phosphatase" evidence="2">
    <location>
        <begin position="109"/>
        <end position="301"/>
    </location>
</feature>
<evidence type="ECO:0000313" key="3">
    <source>
        <dbReference type="EMBL" id="MBB4860789.1"/>
    </source>
</evidence>